<organism evidence="5 6">
    <name type="scientific">Paractinoplanes deccanensis</name>
    <dbReference type="NCBI Taxonomy" id="113561"/>
    <lineage>
        <taxon>Bacteria</taxon>
        <taxon>Bacillati</taxon>
        <taxon>Actinomycetota</taxon>
        <taxon>Actinomycetes</taxon>
        <taxon>Micromonosporales</taxon>
        <taxon>Micromonosporaceae</taxon>
        <taxon>Paractinoplanes</taxon>
    </lineage>
</organism>
<keyword evidence="3" id="KW-0446">Lipid-binding</keyword>
<dbReference type="InterPro" id="IPR008628">
    <property type="entry name" value="GPP34-like"/>
</dbReference>
<dbReference type="Gene3D" id="1.10.3630.10">
    <property type="entry name" value="yeast vps74-n-term truncation variant domain like"/>
    <property type="match status" value="1"/>
</dbReference>
<dbReference type="Proteomes" id="UP000609879">
    <property type="component" value="Unassembled WGS sequence"/>
</dbReference>
<name>A0ABQ3YFV4_9ACTN</name>
<comment type="caution">
    <text evidence="5">The sequence shown here is derived from an EMBL/GenBank/DDBJ whole genome shotgun (WGS) entry which is preliminary data.</text>
</comment>
<sequence length="229" mass="24428">MVTVEDMNLAEEFLLLAYDDDGAPLTDGTHLDNGLGGAVLFDLALAERVDIVDKKVLVTDPAPTGDPILDVALGRIAAEGRHRRPGHWVTRFAKQTRPHVLERLVADGVLTVEKDKVLGVFPRKRYPATNGVEPAAETRARQRMRAAVLGTEQADPRTAALCALVAATDLDKKVFAGLDRKVVQARLREISEGAWAAAAVKKTLEEIQAAMMVAIVASTTAATAGSTGS</sequence>
<evidence type="ECO:0000313" key="5">
    <source>
        <dbReference type="EMBL" id="GID78872.1"/>
    </source>
</evidence>
<keyword evidence="4" id="KW-0472">Membrane</keyword>
<dbReference type="Pfam" id="PF05719">
    <property type="entry name" value="GPP34"/>
    <property type="match status" value="1"/>
</dbReference>
<proteinExistence type="predicted"/>
<reference evidence="5 6" key="1">
    <citation type="submission" date="2021-01" db="EMBL/GenBank/DDBJ databases">
        <title>Whole genome shotgun sequence of Actinoplanes deccanensis NBRC 13994.</title>
        <authorList>
            <person name="Komaki H."/>
            <person name="Tamura T."/>
        </authorList>
    </citation>
    <scope>NUCLEOTIDE SEQUENCE [LARGE SCALE GENOMIC DNA]</scope>
    <source>
        <strain evidence="5 6">NBRC 13994</strain>
    </source>
</reference>
<keyword evidence="6" id="KW-1185">Reference proteome</keyword>
<evidence type="ECO:0000256" key="3">
    <source>
        <dbReference type="ARBA" id="ARBA00023121"/>
    </source>
</evidence>
<evidence type="ECO:0000313" key="6">
    <source>
        <dbReference type="Proteomes" id="UP000609879"/>
    </source>
</evidence>
<dbReference type="InterPro" id="IPR038261">
    <property type="entry name" value="GPP34-like_sf"/>
</dbReference>
<keyword evidence="2" id="KW-0333">Golgi apparatus</keyword>
<dbReference type="EMBL" id="BOMI01000151">
    <property type="protein sequence ID" value="GID78872.1"/>
    <property type="molecule type" value="Genomic_DNA"/>
</dbReference>
<dbReference type="PANTHER" id="PTHR12704:SF2">
    <property type="entry name" value="GOLGI PHOSPHOPROTEIN 3 HOMOLOG SAURON"/>
    <property type="match status" value="1"/>
</dbReference>
<comment type="subcellular location">
    <subcellularLocation>
        <location evidence="1">Golgi apparatus membrane</location>
        <topology evidence="1">Peripheral membrane protein</topology>
        <orientation evidence="1">Cytoplasmic side</orientation>
    </subcellularLocation>
</comment>
<dbReference type="PANTHER" id="PTHR12704">
    <property type="entry name" value="TRANS-GOLGI PROTEIN GMX33"/>
    <property type="match status" value="1"/>
</dbReference>
<evidence type="ECO:0000256" key="4">
    <source>
        <dbReference type="ARBA" id="ARBA00023136"/>
    </source>
</evidence>
<accession>A0ABQ3YFV4</accession>
<evidence type="ECO:0000256" key="1">
    <source>
        <dbReference type="ARBA" id="ARBA00004255"/>
    </source>
</evidence>
<evidence type="ECO:0008006" key="7">
    <source>
        <dbReference type="Google" id="ProtNLM"/>
    </source>
</evidence>
<evidence type="ECO:0000256" key="2">
    <source>
        <dbReference type="ARBA" id="ARBA00023034"/>
    </source>
</evidence>
<protein>
    <recommendedName>
        <fullName evidence="7">GPP34 family phosphoprotein</fullName>
    </recommendedName>
</protein>
<gene>
    <name evidence="5" type="ORF">Ade02nite_75130</name>
</gene>